<dbReference type="EMBL" id="AAZO01003567">
    <property type="status" value="NOT_ANNOTATED_CDS"/>
    <property type="molecule type" value="Genomic_DNA"/>
</dbReference>
<dbReference type="GeneID" id="8239191"/>
<dbReference type="Proteomes" id="UP000009046">
    <property type="component" value="Unassembled WGS sequence"/>
</dbReference>
<proteinExistence type="inferred from homology"/>
<dbReference type="KEGG" id="phu:Phum_PHUM307230"/>
<keyword evidence="2" id="KW-0808">Transferase</keyword>
<evidence type="ECO:0000256" key="2">
    <source>
        <dbReference type="ARBA" id="ARBA00022679"/>
    </source>
</evidence>
<dbReference type="HOGENOM" id="CLU_027239_1_1_1"/>
<dbReference type="RefSeq" id="XP_002427251.1">
    <property type="nucleotide sequence ID" value="XM_002427206.1"/>
</dbReference>
<dbReference type="Gene3D" id="3.40.50.300">
    <property type="entry name" value="P-loop containing nucleotide triphosphate hydrolases"/>
    <property type="match status" value="1"/>
</dbReference>
<dbReference type="PANTHER" id="PTHR11783">
    <property type="entry name" value="SULFOTRANSFERASE SULT"/>
    <property type="match status" value="1"/>
</dbReference>
<sequence>MSDLSGESIDGECGELLKKYFLGTLRNGYKRYRGVTLPSHYGNYADKVENFEVRNEDVWVISYPKTGTTWTQEMVWCIMNNLDFEKAKEFLPERFPFLEFTCLFDYSDVIRRKPDINLPPFVKDSLNFINNLKSTRFIKTHLPWDLLPVSIRKGDKQPKIIYVCRNAKDTCVSYFHHTILLEGYTGNFNDFCKLFLEDSVCFSPFWSHIEGFWKRRNQSNVLFIKYEDMKENLAGVIEQTAQFLDKKLSPEQIKTLCHHLSFESMKNNPSVNYEAILEVNRIYNLIPADGEFMRKGTGGEWKEKMPNEIVEKFNKWIETNLKERNIQL</sequence>
<dbReference type="SUPFAM" id="SSF52540">
    <property type="entry name" value="P-loop containing nucleoside triphosphate hydrolases"/>
    <property type="match status" value="1"/>
</dbReference>
<dbReference type="InParanoid" id="E0VMA7"/>
<reference evidence="4" key="2">
    <citation type="submission" date="2007-04" db="EMBL/GenBank/DDBJ databases">
        <title>The genome of the human body louse.</title>
        <authorList>
            <consortium name="The Human Body Louse Genome Consortium"/>
            <person name="Kirkness E."/>
            <person name="Walenz B."/>
            <person name="Hass B."/>
            <person name="Bruggner R."/>
            <person name="Strausberg R."/>
        </authorList>
    </citation>
    <scope>NUCLEOTIDE SEQUENCE</scope>
    <source>
        <strain evidence="4">USDA</strain>
    </source>
</reference>
<feature type="domain" description="Sulfotransferase" evidence="3">
    <location>
        <begin position="56"/>
        <end position="323"/>
    </location>
</feature>
<dbReference type="OrthoDB" id="205623at2759"/>
<gene>
    <name evidence="5" type="primary">8239191</name>
    <name evidence="4" type="ORF">Phum_PHUM307230</name>
</gene>
<keyword evidence="6" id="KW-1185">Reference proteome</keyword>
<evidence type="ECO:0000313" key="6">
    <source>
        <dbReference type="Proteomes" id="UP000009046"/>
    </source>
</evidence>
<dbReference type="OMA" id="MEEPDMV"/>
<protein>
    <recommendedName>
        <fullName evidence="3">Sulfotransferase domain-containing protein</fullName>
    </recommendedName>
</protein>
<accession>E0VMA7</accession>
<dbReference type="EnsemblMetazoa" id="PHUM307230-RA">
    <property type="protein sequence ID" value="PHUM307230-PA"/>
    <property type="gene ID" value="PHUM307230"/>
</dbReference>
<evidence type="ECO:0000259" key="3">
    <source>
        <dbReference type="Pfam" id="PF00685"/>
    </source>
</evidence>
<organism>
    <name type="scientific">Pediculus humanus subsp. corporis</name>
    <name type="common">Body louse</name>
    <dbReference type="NCBI Taxonomy" id="121224"/>
    <lineage>
        <taxon>Eukaryota</taxon>
        <taxon>Metazoa</taxon>
        <taxon>Ecdysozoa</taxon>
        <taxon>Arthropoda</taxon>
        <taxon>Hexapoda</taxon>
        <taxon>Insecta</taxon>
        <taxon>Pterygota</taxon>
        <taxon>Neoptera</taxon>
        <taxon>Paraneoptera</taxon>
        <taxon>Psocodea</taxon>
        <taxon>Troctomorpha</taxon>
        <taxon>Phthiraptera</taxon>
        <taxon>Anoplura</taxon>
        <taxon>Pediculidae</taxon>
        <taxon>Pediculus</taxon>
    </lineage>
</organism>
<dbReference type="InterPro" id="IPR027417">
    <property type="entry name" value="P-loop_NTPase"/>
</dbReference>
<dbReference type="VEuPathDB" id="VectorBase:PHUM307230"/>
<dbReference type="InterPro" id="IPR000863">
    <property type="entry name" value="Sulfotransferase_dom"/>
</dbReference>
<dbReference type="AlphaFoldDB" id="E0VMA7"/>
<evidence type="ECO:0000256" key="1">
    <source>
        <dbReference type="ARBA" id="ARBA00005771"/>
    </source>
</evidence>
<reference evidence="4" key="1">
    <citation type="submission" date="2007-04" db="EMBL/GenBank/DDBJ databases">
        <title>Annotation of Pediculus humanus corporis strain USDA.</title>
        <authorList>
            <person name="Kirkness E."/>
            <person name="Hannick L."/>
            <person name="Hass B."/>
            <person name="Bruggner R."/>
            <person name="Lawson D."/>
            <person name="Bidwell S."/>
            <person name="Joardar V."/>
            <person name="Caler E."/>
            <person name="Walenz B."/>
            <person name="Inman J."/>
            <person name="Schobel S."/>
            <person name="Galinsky K."/>
            <person name="Amedeo P."/>
            <person name="Strausberg R."/>
        </authorList>
    </citation>
    <scope>NUCLEOTIDE SEQUENCE</scope>
    <source>
        <strain evidence="4">USDA</strain>
    </source>
</reference>
<dbReference type="EMBL" id="DS235306">
    <property type="protein sequence ID" value="EEB14513.1"/>
    <property type="molecule type" value="Genomic_DNA"/>
</dbReference>
<dbReference type="Pfam" id="PF00685">
    <property type="entry name" value="Sulfotransfer_1"/>
    <property type="match status" value="1"/>
</dbReference>
<reference evidence="5" key="3">
    <citation type="submission" date="2020-05" db="UniProtKB">
        <authorList>
            <consortium name="EnsemblMetazoa"/>
        </authorList>
    </citation>
    <scope>IDENTIFICATION</scope>
    <source>
        <strain evidence="5">USDA</strain>
    </source>
</reference>
<name>E0VMA7_PEDHC</name>
<dbReference type="GO" id="GO:0008146">
    <property type="term" value="F:sulfotransferase activity"/>
    <property type="evidence" value="ECO:0007669"/>
    <property type="project" value="InterPro"/>
</dbReference>
<dbReference type="eggNOG" id="KOG1584">
    <property type="taxonomic scope" value="Eukaryota"/>
</dbReference>
<evidence type="ECO:0000313" key="5">
    <source>
        <dbReference type="EnsemblMetazoa" id="PHUM307230-PA"/>
    </source>
</evidence>
<comment type="similarity">
    <text evidence="1">Belongs to the sulfotransferase 1 family.</text>
</comment>
<dbReference type="CTD" id="8239191"/>
<evidence type="ECO:0000313" key="4">
    <source>
        <dbReference type="EMBL" id="EEB14513.1"/>
    </source>
</evidence>